<evidence type="ECO:0000256" key="3">
    <source>
        <dbReference type="ARBA" id="ARBA00022771"/>
    </source>
</evidence>
<comment type="caution">
    <text evidence="8">The sequence shown here is derived from an EMBL/GenBank/DDBJ whole genome shotgun (WGS) entry which is preliminary data.</text>
</comment>
<dbReference type="InterPro" id="IPR027370">
    <property type="entry name" value="Znf-RING_euk"/>
</dbReference>
<dbReference type="InterPro" id="IPR000315">
    <property type="entry name" value="Znf_B-box"/>
</dbReference>
<dbReference type="SMART" id="SM00336">
    <property type="entry name" value="BBOX"/>
    <property type="match status" value="2"/>
</dbReference>
<dbReference type="Gene3D" id="3.30.40.10">
    <property type="entry name" value="Zinc/RING finger domain, C3HC4 (zinc finger)"/>
    <property type="match status" value="1"/>
</dbReference>
<feature type="domain" description="B box-type" evidence="7">
    <location>
        <begin position="98"/>
        <end position="148"/>
    </location>
</feature>
<dbReference type="SMART" id="SM00184">
    <property type="entry name" value="RING"/>
    <property type="match status" value="1"/>
</dbReference>
<organism evidence="8 9">
    <name type="scientific">Potamilus streckersoni</name>
    <dbReference type="NCBI Taxonomy" id="2493646"/>
    <lineage>
        <taxon>Eukaryota</taxon>
        <taxon>Metazoa</taxon>
        <taxon>Spiralia</taxon>
        <taxon>Lophotrochozoa</taxon>
        <taxon>Mollusca</taxon>
        <taxon>Bivalvia</taxon>
        <taxon>Autobranchia</taxon>
        <taxon>Heteroconchia</taxon>
        <taxon>Palaeoheterodonta</taxon>
        <taxon>Unionida</taxon>
        <taxon>Unionoidea</taxon>
        <taxon>Unionidae</taxon>
        <taxon>Ambleminae</taxon>
        <taxon>Lampsilini</taxon>
        <taxon>Potamilus</taxon>
    </lineage>
</organism>
<accession>A0AAE0RV97</accession>
<dbReference type="Proteomes" id="UP001195483">
    <property type="component" value="Unassembled WGS sequence"/>
</dbReference>
<proteinExistence type="predicted"/>
<dbReference type="InterPro" id="IPR011042">
    <property type="entry name" value="6-blade_b-propeller_TolB-like"/>
</dbReference>
<dbReference type="InterPro" id="IPR047153">
    <property type="entry name" value="TRIM45/56/19-like"/>
</dbReference>
<name>A0AAE0RV97_9BIVA</name>
<evidence type="ECO:0000313" key="8">
    <source>
        <dbReference type="EMBL" id="KAK3580236.1"/>
    </source>
</evidence>
<keyword evidence="2" id="KW-0479">Metal-binding</keyword>
<reference evidence="8" key="3">
    <citation type="submission" date="2023-05" db="EMBL/GenBank/DDBJ databases">
        <authorList>
            <person name="Smith C.H."/>
        </authorList>
    </citation>
    <scope>NUCLEOTIDE SEQUENCE</scope>
    <source>
        <strain evidence="8">CHS0354</strain>
        <tissue evidence="8">Mantle</tissue>
    </source>
</reference>
<evidence type="ECO:0000256" key="5">
    <source>
        <dbReference type="PROSITE-ProRule" id="PRU00024"/>
    </source>
</evidence>
<evidence type="ECO:0000256" key="2">
    <source>
        <dbReference type="ARBA" id="ARBA00022723"/>
    </source>
</evidence>
<dbReference type="PROSITE" id="PS00518">
    <property type="entry name" value="ZF_RING_1"/>
    <property type="match status" value="1"/>
</dbReference>
<dbReference type="InterPro" id="IPR013083">
    <property type="entry name" value="Znf_RING/FYVE/PHD"/>
</dbReference>
<dbReference type="InterPro" id="IPR017907">
    <property type="entry name" value="Znf_RING_CS"/>
</dbReference>
<dbReference type="Gene3D" id="2.120.10.30">
    <property type="entry name" value="TolB, C-terminal domain"/>
    <property type="match status" value="1"/>
</dbReference>
<dbReference type="InterPro" id="IPR001841">
    <property type="entry name" value="Znf_RING"/>
</dbReference>
<feature type="domain" description="RING-type" evidence="6">
    <location>
        <begin position="17"/>
        <end position="64"/>
    </location>
</feature>
<dbReference type="PANTHER" id="PTHR25462">
    <property type="entry name" value="BONUS, ISOFORM C-RELATED"/>
    <property type="match status" value="1"/>
</dbReference>
<evidence type="ECO:0000259" key="7">
    <source>
        <dbReference type="PROSITE" id="PS50119"/>
    </source>
</evidence>
<dbReference type="SUPFAM" id="SSF57845">
    <property type="entry name" value="B-box zinc-binding domain"/>
    <property type="match status" value="1"/>
</dbReference>
<dbReference type="Pfam" id="PF13445">
    <property type="entry name" value="zf-RING_UBOX"/>
    <property type="match status" value="1"/>
</dbReference>
<dbReference type="AlphaFoldDB" id="A0AAE0RV97"/>
<dbReference type="EMBL" id="JAEAOA010000769">
    <property type="protein sequence ID" value="KAK3580236.1"/>
    <property type="molecule type" value="Genomic_DNA"/>
</dbReference>
<evidence type="ECO:0000313" key="9">
    <source>
        <dbReference type="Proteomes" id="UP001195483"/>
    </source>
</evidence>
<dbReference type="SUPFAM" id="SSF57850">
    <property type="entry name" value="RING/U-box"/>
    <property type="match status" value="1"/>
</dbReference>
<sequence>MLMMATAKIDQEDGPCCPICLEQFNIPKQLPCAHSFCEKCLQSHITTEATKCKTLRCIQCPICRNSTSPSIKDRPTSEWASLFPTNIVLQSVLATKSKVDRMCDACNLEGVSVPAGGFCVVCKEVMCADCLKFHRKQKMLKDHAILALDELACNPENVLKLAEGFTCSEHHGEDIKYYCEDHKVPCCGTCFFQDHKICFKVIDLKEELPTLLRKCMPEEIIANMKNIEMHLKKFVEINEICVNNLQPQVARMTDQIREIKKKINIILYELEERVRTEGNRIYKEEVIRKQEENHQCLSIIHAVKNSHYLFEAVNKYGSNLQKFLMAEKMKSQLHSYCNLVGEKYEKTETMTFEVNFAHSIQSILSLSLPELGTVATTAIYNTLPLIYLRRPAKNYQVEKVDVIDLQVPIGNNPCYFDITFLPDDKLMLADDNNQCILLSSAYQFITSYSLPGKPGNICGLEDQEVAVSLLNQNKILILSVVGDVFTPVRRIVTNYNCNGIAAAGNGEMVVNGYCNNNKSQWFLVTKKGDVKYLHQYDSQNYKDNYVALNNMKTRVYVSVYNMNSLLCFDMDGRKQFTYSPDNLRGPSGVAVDRHDNIYVIGHISGNIHQLCTDGSVFQVITSGVPKCPLAICIHKSKDMLVITNTSNRTKLHSYQLKLI</sequence>
<dbReference type="SUPFAM" id="SSF63829">
    <property type="entry name" value="Calcium-dependent phosphotriesterase"/>
    <property type="match status" value="1"/>
</dbReference>
<reference evidence="8" key="2">
    <citation type="journal article" date="2021" name="Genome Biol. Evol.">
        <title>Developing a high-quality reference genome for a parasitic bivalve with doubly uniparental inheritance (Bivalvia: Unionida).</title>
        <authorList>
            <person name="Smith C.H."/>
        </authorList>
    </citation>
    <scope>NUCLEOTIDE SEQUENCE</scope>
    <source>
        <strain evidence="8">CHS0354</strain>
        <tissue evidence="8">Mantle</tissue>
    </source>
</reference>
<evidence type="ECO:0000259" key="6">
    <source>
        <dbReference type="PROSITE" id="PS50089"/>
    </source>
</evidence>
<gene>
    <name evidence="8" type="ORF">CHS0354_012763</name>
</gene>
<evidence type="ECO:0000256" key="1">
    <source>
        <dbReference type="ARBA" id="ARBA00022553"/>
    </source>
</evidence>
<dbReference type="PROSITE" id="PS50119">
    <property type="entry name" value="ZF_BBOX"/>
    <property type="match status" value="1"/>
</dbReference>
<reference evidence="8" key="1">
    <citation type="journal article" date="2021" name="Genome Biol. Evol.">
        <title>A High-Quality Reference Genome for a Parasitic Bivalve with Doubly Uniparental Inheritance (Bivalvia: Unionida).</title>
        <authorList>
            <person name="Smith C.H."/>
        </authorList>
    </citation>
    <scope>NUCLEOTIDE SEQUENCE</scope>
    <source>
        <strain evidence="8">CHS0354</strain>
    </source>
</reference>
<keyword evidence="1" id="KW-0597">Phosphoprotein</keyword>
<dbReference type="GO" id="GO:0008270">
    <property type="term" value="F:zinc ion binding"/>
    <property type="evidence" value="ECO:0007669"/>
    <property type="project" value="UniProtKB-KW"/>
</dbReference>
<keyword evidence="3 5" id="KW-0863">Zinc-finger</keyword>
<dbReference type="PROSITE" id="PS50089">
    <property type="entry name" value="ZF_RING_2"/>
    <property type="match status" value="1"/>
</dbReference>
<keyword evidence="4" id="KW-0862">Zinc</keyword>
<evidence type="ECO:0000256" key="4">
    <source>
        <dbReference type="ARBA" id="ARBA00022833"/>
    </source>
</evidence>
<dbReference type="Gene3D" id="3.30.160.60">
    <property type="entry name" value="Classic Zinc Finger"/>
    <property type="match status" value="1"/>
</dbReference>
<protein>
    <submittedName>
        <fullName evidence="8">Uncharacterized protein</fullName>
    </submittedName>
</protein>
<keyword evidence="9" id="KW-1185">Reference proteome</keyword>
<dbReference type="PANTHER" id="PTHR25462:SF296">
    <property type="entry name" value="MEIOTIC P26, ISOFORM F"/>
    <property type="match status" value="1"/>
</dbReference>